<dbReference type="InterPro" id="IPR003653">
    <property type="entry name" value="Peptidase_C48_C"/>
</dbReference>
<organism evidence="7 8">
    <name type="scientific">Marasmius crinis-equi</name>
    <dbReference type="NCBI Taxonomy" id="585013"/>
    <lineage>
        <taxon>Eukaryota</taxon>
        <taxon>Fungi</taxon>
        <taxon>Dikarya</taxon>
        <taxon>Basidiomycota</taxon>
        <taxon>Agaricomycotina</taxon>
        <taxon>Agaricomycetes</taxon>
        <taxon>Agaricomycetidae</taxon>
        <taxon>Agaricales</taxon>
        <taxon>Marasmiineae</taxon>
        <taxon>Marasmiaceae</taxon>
        <taxon>Marasmius</taxon>
    </lineage>
</organism>
<comment type="similarity">
    <text evidence="1">Belongs to the peptidase C48 family.</text>
</comment>
<dbReference type="EMBL" id="JBAHYK010001638">
    <property type="protein sequence ID" value="KAL0567245.1"/>
    <property type="molecule type" value="Genomic_DNA"/>
</dbReference>
<dbReference type="SUPFAM" id="SSF54001">
    <property type="entry name" value="Cysteine proteinases"/>
    <property type="match status" value="1"/>
</dbReference>
<keyword evidence="4" id="KW-0788">Thiol protease</keyword>
<accession>A0ABR3EWH1</accession>
<evidence type="ECO:0000256" key="1">
    <source>
        <dbReference type="ARBA" id="ARBA00005234"/>
    </source>
</evidence>
<keyword evidence="8" id="KW-1185">Reference proteome</keyword>
<protein>
    <recommendedName>
        <fullName evidence="6">Ubiquitin-like protease family profile domain-containing protein</fullName>
    </recommendedName>
</protein>
<keyword evidence="3" id="KW-0378">Hydrolase</keyword>
<dbReference type="PANTHER" id="PTHR12606">
    <property type="entry name" value="SENTRIN/SUMO-SPECIFIC PROTEASE"/>
    <property type="match status" value="1"/>
</dbReference>
<evidence type="ECO:0000256" key="2">
    <source>
        <dbReference type="ARBA" id="ARBA00022670"/>
    </source>
</evidence>
<dbReference type="PANTHER" id="PTHR12606:SF1">
    <property type="entry name" value="UBIQUITIN-LIKE-SPECIFIC PROTEASE 1A"/>
    <property type="match status" value="1"/>
</dbReference>
<evidence type="ECO:0000256" key="4">
    <source>
        <dbReference type="ARBA" id="ARBA00022807"/>
    </source>
</evidence>
<name>A0ABR3EWH1_9AGAR</name>
<comment type="caution">
    <text evidence="7">The sequence shown here is derived from an EMBL/GenBank/DDBJ whole genome shotgun (WGS) entry which is preliminary data.</text>
</comment>
<evidence type="ECO:0000313" key="8">
    <source>
        <dbReference type="Proteomes" id="UP001465976"/>
    </source>
</evidence>
<dbReference type="Proteomes" id="UP001465976">
    <property type="component" value="Unassembled WGS sequence"/>
</dbReference>
<keyword evidence="2" id="KW-0645">Protease</keyword>
<evidence type="ECO:0000313" key="7">
    <source>
        <dbReference type="EMBL" id="KAL0567245.1"/>
    </source>
</evidence>
<sequence length="790" mass="88332">MGAPDTSGGGTGLDHLPLSPAQPTVDLASDLNPWIVDVLHDVDKTLCPPSQLDFLARWAQWIKAHPRAIPYQLAEEVHDLSTPIRICRNIQSTLNFLPTQLTQDLIRCHAQGLPVVAVDFGGDTPLLSDPVVELLNSVMFPLKSRPLAAPSIPITSEGLGQLEVDHTVAYNVYADEKPQLIPMPKLKHTSYNPVGHLSRPRLSPYPGDSVVYHCYGRAFWMTFPPVESNIDKLLSCPSSTSQPFSCLEQWMAKLDGLQVVLVEKEGTTLILPAGTIYAHLAVSTTIHTVAPVVSEHSLAFSKLYTDKLIELDHRHPDVMSWVSSLEEGGFLAQWQKLVARKRVSTSFKRDGAAWLRKVRDWLESRQESGTVEDTIFSYGSRTSECEVPHNDGEVSGSLDMQASEGHLSTPACSQVESSRELEEDEAWSSTESAPVLSPSDVDSSDPDIRPPKRFRRRNRVLSSTDTDSSVVEIPPQPRRTTATRGKRKTQEAPLSSDHDSDVVYISAPSAALKKLSEDDEHVFRFVTPAYVEKSLAEVHLDRELCKWIEVRDHGCHFSENQSARSFIPPNEHKPMKIETCTLLALLKPEAKLVNTSLEELALLLQKVRGTDGKCCVFPIETSSYVTGGLKSSNERNKWATFSKQAFWEKERWIFPILDTSRGAPSNHYVLVVVHLKKKAMVVFDSLNFKGFQRRAIDVVAKCVSSLVTSARRKGYHLEIDTEEWEARPLLDPDDLPKQSNGHDCGVWVLWALLANLRGHDWAEMDQRKLPQFRLFLADCVKNLPRYESPA</sequence>
<feature type="region of interest" description="Disordered" evidence="5">
    <location>
        <begin position="403"/>
        <end position="498"/>
    </location>
</feature>
<dbReference type="InterPro" id="IPR038765">
    <property type="entry name" value="Papain-like_cys_pep_sf"/>
</dbReference>
<dbReference type="Gene3D" id="3.40.395.10">
    <property type="entry name" value="Adenoviral Proteinase, Chain A"/>
    <property type="match status" value="1"/>
</dbReference>
<evidence type="ECO:0000256" key="3">
    <source>
        <dbReference type="ARBA" id="ARBA00022801"/>
    </source>
</evidence>
<feature type="domain" description="Ubiquitin-like protease family profile" evidence="6">
    <location>
        <begin position="575"/>
        <end position="755"/>
    </location>
</feature>
<feature type="compositionally biased region" description="Low complexity" evidence="5">
    <location>
        <begin position="462"/>
        <end position="471"/>
    </location>
</feature>
<proteinExistence type="inferred from homology"/>
<dbReference type="Pfam" id="PF02902">
    <property type="entry name" value="Peptidase_C48"/>
    <property type="match status" value="1"/>
</dbReference>
<evidence type="ECO:0000259" key="6">
    <source>
        <dbReference type="PROSITE" id="PS50600"/>
    </source>
</evidence>
<reference evidence="7 8" key="1">
    <citation type="submission" date="2024-02" db="EMBL/GenBank/DDBJ databases">
        <title>A draft genome for the cacao thread blight pathogen Marasmius crinis-equi.</title>
        <authorList>
            <person name="Cohen S.P."/>
            <person name="Baruah I.K."/>
            <person name="Amoako-Attah I."/>
            <person name="Bukari Y."/>
            <person name="Meinhardt L.W."/>
            <person name="Bailey B.A."/>
        </authorList>
    </citation>
    <scope>NUCLEOTIDE SEQUENCE [LARGE SCALE GENOMIC DNA]</scope>
    <source>
        <strain evidence="7 8">GH-76</strain>
    </source>
</reference>
<dbReference type="PROSITE" id="PS50600">
    <property type="entry name" value="ULP_PROTEASE"/>
    <property type="match status" value="1"/>
</dbReference>
<gene>
    <name evidence="7" type="ORF">V5O48_014751</name>
</gene>
<evidence type="ECO:0000256" key="5">
    <source>
        <dbReference type="SAM" id="MobiDB-lite"/>
    </source>
</evidence>